<comment type="caution">
    <text evidence="1">The sequence shown here is derived from an EMBL/GenBank/DDBJ whole genome shotgun (WGS) entry which is preliminary data.</text>
</comment>
<protein>
    <submittedName>
        <fullName evidence="1">Uncharacterized protein</fullName>
    </submittedName>
</protein>
<proteinExistence type="predicted"/>
<accession>A0ACC0M6H8</accession>
<evidence type="ECO:0000313" key="2">
    <source>
        <dbReference type="Proteomes" id="UP001062846"/>
    </source>
</evidence>
<reference evidence="1" key="1">
    <citation type="submission" date="2022-02" db="EMBL/GenBank/DDBJ databases">
        <title>Plant Genome Project.</title>
        <authorList>
            <person name="Zhang R.-G."/>
        </authorList>
    </citation>
    <scope>NUCLEOTIDE SEQUENCE</scope>
    <source>
        <strain evidence="1">AT1</strain>
    </source>
</reference>
<dbReference type="Proteomes" id="UP001062846">
    <property type="component" value="Chromosome 10"/>
</dbReference>
<name>A0ACC0M6H8_RHOML</name>
<sequence length="523" mass="57179">MGFSTNALTVSVRLRLLSPPPLVEAMRRSLPPRPSRPTGAGKIPPYISCGKQYSVASEQNAPQGSGSIGKPPESGSSLPKIIVGTLTLGAVLMTAYHLNQRSIEGRRSILESLRVGTKDPVELSKSNKDLNEDGVLRDKNVLSSIQESGGSPNMEPAGKDNVTHSDLPHPDDLSKHEESQFQVNDEPQSTPKEDGAPVQEKELPTVTSDDKSKTPGASLELTLDMKPEVKSTIEQHEAAHGDGVEQPKSLLNEYNLGDKSEETISTLSKKHKAYASLIVGFVKVKDLVDAIEDSNDAYLSRDGKLEKYEKELKDARARELMYAEETAIMAKELNRERLKATAALKSLREELEDKLRIELKQKDTEAESRLKNVQELSKAELAIASEKASLIEKMAEANLHINALCMAFYARSEEASPESLCSQACFENDSTDVSRHLRLFISCMSSVVVGKSCIQVPDWVTTLACSGFLSFCLLFDTLKGTLWHFSLIPPGGGGILTHSLAHVASSLKVHLQVLYVQIEFCNA</sequence>
<keyword evidence="2" id="KW-1185">Reference proteome</keyword>
<dbReference type="EMBL" id="CM046397">
    <property type="protein sequence ID" value="KAI8536162.1"/>
    <property type="molecule type" value="Genomic_DNA"/>
</dbReference>
<organism evidence="1 2">
    <name type="scientific">Rhododendron molle</name>
    <name type="common">Chinese azalea</name>
    <name type="synonym">Azalea mollis</name>
    <dbReference type="NCBI Taxonomy" id="49168"/>
    <lineage>
        <taxon>Eukaryota</taxon>
        <taxon>Viridiplantae</taxon>
        <taxon>Streptophyta</taxon>
        <taxon>Embryophyta</taxon>
        <taxon>Tracheophyta</taxon>
        <taxon>Spermatophyta</taxon>
        <taxon>Magnoliopsida</taxon>
        <taxon>eudicotyledons</taxon>
        <taxon>Gunneridae</taxon>
        <taxon>Pentapetalae</taxon>
        <taxon>asterids</taxon>
        <taxon>Ericales</taxon>
        <taxon>Ericaceae</taxon>
        <taxon>Ericoideae</taxon>
        <taxon>Rhodoreae</taxon>
        <taxon>Rhododendron</taxon>
    </lineage>
</organism>
<gene>
    <name evidence="1" type="ORF">RHMOL_Rhmol10G0235000</name>
</gene>
<evidence type="ECO:0000313" key="1">
    <source>
        <dbReference type="EMBL" id="KAI8536162.1"/>
    </source>
</evidence>